<gene>
    <name evidence="1" type="ORF">XsacCFBP4641_00820</name>
</gene>
<dbReference type="EMBL" id="MDEK01000001">
    <property type="protein sequence ID" value="PPU85170.1"/>
    <property type="molecule type" value="Genomic_DNA"/>
</dbReference>
<dbReference type="AlphaFoldDB" id="A0A2P5Z958"/>
<comment type="caution">
    <text evidence="1">The sequence shown here is derived from an EMBL/GenBank/DDBJ whole genome shotgun (WGS) entry which is preliminary data.</text>
</comment>
<reference evidence="1 2" key="1">
    <citation type="submission" date="2016-08" db="EMBL/GenBank/DDBJ databases">
        <authorList>
            <person name="Seilhamer J.J."/>
        </authorList>
    </citation>
    <scope>NUCLEOTIDE SEQUENCE [LARGE SCALE GENOMIC DNA]</scope>
    <source>
        <strain evidence="1 2">CFBP4641</strain>
    </source>
</reference>
<dbReference type="GO" id="GO:0015473">
    <property type="term" value="F:fimbrial usher porin activity"/>
    <property type="evidence" value="ECO:0007669"/>
    <property type="project" value="InterPro"/>
</dbReference>
<sequence>MASRTRSRWSWTPRHPELLLALWVGTAALAVAQPQVLPQPQAAAPAQETLYLEVTLNQTRQPGLFQFQRDGEQLRASAATLRQLGLRVDGSDASAAIALGDLDGVRFRYDANLQTLQIDAPVALLDVATTRIDARGGVPSLPATSSPGALLDYDLYASRQGGASNLTASGELRVFGLGPGLLRQSFVGRLYREPQRDWRAQAIRLDTQWQWSLPERMTSVVLGDTFSSSTSWSRTVRLGGVRVGSDFGLQPYRAITPLPEFLGEVAVPSSVDLYVNGIRQYGAQLPAGPFQLSAAPGVDGAGNAQVVITDAYGRTRSLAFPFYATQDLLASGLTDWSLALGRVREEYGVADFAYAGDTVGSASWRRGLGPRFTAEAHAEAGAGVRNAGVGGLWLLPRAGVFGASLAHGGAAGQHGLQYALSYRWNNGRFNLAMDTQRAQAGYRDVAARYGAAPPRVSERALFGSTWNGVGNIALSYVRLAYPDSGDQRYASLFWTRTLPRQSSLNLSINQNLDQASDRSVYLGWSIALDGRRQAGVAMQRIGARTSATADLSQAAAADGGSGWRLQARGGQDGGGGLAEASWRGDSARYAGGIASAGGQTYGYAEASGGLAWIGGGWFRGRDLDQAFALVSTGGVSDVPVLLENRPIGRTDARGFLLVTPLLAWQHNRLSIDPMRLPPELRPEQVDQIVVPRDRTGVVVAFPIRRSDGVLVQLHDAADLPLPVGSRVRGASVDTVVGYDGQAYVEGLAPGRNDLEVDMQGSRCRLRIERPIQAPPTRLGPLRCVPETAP</sequence>
<dbReference type="GO" id="GO:0009279">
    <property type="term" value="C:cell outer membrane"/>
    <property type="evidence" value="ECO:0007669"/>
    <property type="project" value="TreeGrafter"/>
</dbReference>
<accession>A0A2P5Z958</accession>
<protein>
    <submittedName>
        <fullName evidence="1">Uncharacterized protein</fullName>
    </submittedName>
</protein>
<dbReference type="Pfam" id="PF00577">
    <property type="entry name" value="Usher"/>
    <property type="match status" value="2"/>
</dbReference>
<dbReference type="InterPro" id="IPR000015">
    <property type="entry name" value="Fimb_usher"/>
</dbReference>
<proteinExistence type="predicted"/>
<dbReference type="PANTHER" id="PTHR30451:SF5">
    <property type="entry name" value="SLR0019 PROTEIN"/>
    <property type="match status" value="1"/>
</dbReference>
<dbReference type="STRING" id="56458.SB85_05105"/>
<name>A0A2P5Z958_9XANT</name>
<dbReference type="Gene3D" id="2.60.40.2610">
    <property type="entry name" value="Outer membrane usher protein FimD, plug domain"/>
    <property type="match status" value="1"/>
</dbReference>
<dbReference type="PANTHER" id="PTHR30451">
    <property type="entry name" value="OUTER MEMBRANE USHER PROTEIN"/>
    <property type="match status" value="1"/>
</dbReference>
<evidence type="ECO:0000313" key="2">
    <source>
        <dbReference type="Proteomes" id="UP000247346"/>
    </source>
</evidence>
<dbReference type="Gene3D" id="2.60.40.3110">
    <property type="match status" value="1"/>
</dbReference>
<evidence type="ECO:0000313" key="1">
    <source>
        <dbReference type="EMBL" id="PPU85170.1"/>
    </source>
</evidence>
<dbReference type="GO" id="GO:0009297">
    <property type="term" value="P:pilus assembly"/>
    <property type="evidence" value="ECO:0007669"/>
    <property type="project" value="InterPro"/>
</dbReference>
<dbReference type="Proteomes" id="UP000247346">
    <property type="component" value="Unassembled WGS sequence"/>
</dbReference>
<organism evidence="1 2">
    <name type="scientific">Xanthomonas sacchari</name>
    <dbReference type="NCBI Taxonomy" id="56458"/>
    <lineage>
        <taxon>Bacteria</taxon>
        <taxon>Pseudomonadati</taxon>
        <taxon>Pseudomonadota</taxon>
        <taxon>Gammaproteobacteria</taxon>
        <taxon>Lysobacterales</taxon>
        <taxon>Lysobacteraceae</taxon>
        <taxon>Xanthomonas</taxon>
    </lineage>
</organism>
<dbReference type="InterPro" id="IPR042186">
    <property type="entry name" value="FimD_plug_dom"/>
</dbReference>